<gene>
    <name evidence="2" type="primary">Tdpoz3</name>
    <name evidence="2" type="ORF">TNCT_374491</name>
</gene>
<dbReference type="SMART" id="SM00225">
    <property type="entry name" value="BTB"/>
    <property type="match status" value="1"/>
</dbReference>
<dbReference type="Proteomes" id="UP000887116">
    <property type="component" value="Unassembled WGS sequence"/>
</dbReference>
<dbReference type="AlphaFoldDB" id="A0A8X6L6T5"/>
<dbReference type="SUPFAM" id="SSF54695">
    <property type="entry name" value="POZ domain"/>
    <property type="match status" value="1"/>
</dbReference>
<feature type="domain" description="BTB" evidence="1">
    <location>
        <begin position="132"/>
        <end position="199"/>
    </location>
</feature>
<comment type="caution">
    <text evidence="2">The sequence shown here is derived from an EMBL/GenBank/DDBJ whole genome shotgun (WGS) entry which is preliminary data.</text>
</comment>
<dbReference type="InterPro" id="IPR011333">
    <property type="entry name" value="SKP1/BTB/POZ_sf"/>
</dbReference>
<evidence type="ECO:0000313" key="3">
    <source>
        <dbReference type="Proteomes" id="UP000887116"/>
    </source>
</evidence>
<dbReference type="OrthoDB" id="6434750at2759"/>
<evidence type="ECO:0000313" key="2">
    <source>
        <dbReference type="EMBL" id="GFQ95928.1"/>
    </source>
</evidence>
<dbReference type="Gene3D" id="3.30.710.10">
    <property type="entry name" value="Potassium Channel Kv1.1, Chain A"/>
    <property type="match status" value="1"/>
</dbReference>
<accession>A0A8X6L6T5</accession>
<protein>
    <submittedName>
        <fullName evidence="2">TD and POZ domain-containing protein 3</fullName>
    </submittedName>
</protein>
<dbReference type="InterPro" id="IPR000210">
    <property type="entry name" value="BTB/POZ_dom"/>
</dbReference>
<dbReference type="PANTHER" id="PTHR24413">
    <property type="entry name" value="SPECKLE-TYPE POZ PROTEIN"/>
    <property type="match status" value="1"/>
</dbReference>
<dbReference type="EMBL" id="BMAO01004630">
    <property type="protein sequence ID" value="GFQ95928.1"/>
    <property type="molecule type" value="Genomic_DNA"/>
</dbReference>
<name>A0A8X6L6T5_TRICU</name>
<proteinExistence type="predicted"/>
<dbReference type="Pfam" id="PF00651">
    <property type="entry name" value="BTB"/>
    <property type="match status" value="1"/>
</dbReference>
<evidence type="ECO:0000259" key="1">
    <source>
        <dbReference type="PROSITE" id="PS50097"/>
    </source>
</evidence>
<sequence>MINTEWLMVCWFSNGNRDVPDHIEIRRKCKFKNSYFSGVLEHQIVDYLQKKQIFWKRDFSLHFEPCCESKKIEIPYDVMDAKCTLIGYVVISDKPANPTLKVNDEKDLQLKFLNELSNDFALLLEPKYTSFADIYLKCGSIVIPAHKNILSVRSPFFSDMFSNKMKEIQKNEVIITDIDVPVFRIMVTYIYSGKIENLTVPLAGDLLFAADKYKLKGLKTACREYLKRNMSMENALEKIKVFGSVPSGLLGSWSYSSYSFIYFYDGHVCLDWN</sequence>
<organism evidence="2 3">
    <name type="scientific">Trichonephila clavata</name>
    <name type="common">Joro spider</name>
    <name type="synonym">Nephila clavata</name>
    <dbReference type="NCBI Taxonomy" id="2740835"/>
    <lineage>
        <taxon>Eukaryota</taxon>
        <taxon>Metazoa</taxon>
        <taxon>Ecdysozoa</taxon>
        <taxon>Arthropoda</taxon>
        <taxon>Chelicerata</taxon>
        <taxon>Arachnida</taxon>
        <taxon>Araneae</taxon>
        <taxon>Araneomorphae</taxon>
        <taxon>Entelegynae</taxon>
        <taxon>Araneoidea</taxon>
        <taxon>Nephilidae</taxon>
        <taxon>Trichonephila</taxon>
    </lineage>
</organism>
<reference evidence="2" key="1">
    <citation type="submission" date="2020-07" db="EMBL/GenBank/DDBJ databases">
        <title>Multicomponent nature underlies the extraordinary mechanical properties of spider dragline silk.</title>
        <authorList>
            <person name="Kono N."/>
            <person name="Nakamura H."/>
            <person name="Mori M."/>
            <person name="Yoshida Y."/>
            <person name="Ohtoshi R."/>
            <person name="Malay A.D."/>
            <person name="Moran D.A.P."/>
            <person name="Tomita M."/>
            <person name="Numata K."/>
            <person name="Arakawa K."/>
        </authorList>
    </citation>
    <scope>NUCLEOTIDE SEQUENCE</scope>
</reference>
<dbReference type="PROSITE" id="PS50097">
    <property type="entry name" value="BTB"/>
    <property type="match status" value="1"/>
</dbReference>
<keyword evidence="3" id="KW-1185">Reference proteome</keyword>